<dbReference type="InterPro" id="IPR053151">
    <property type="entry name" value="RNase_H-like"/>
</dbReference>
<reference evidence="2 3" key="1">
    <citation type="journal article" date="2020" name="Mol. Plant">
        <title>The Chromosome-Based Rubber Tree Genome Provides New Insights into Spurge Genome Evolution and Rubber Biosynthesis.</title>
        <authorList>
            <person name="Liu J."/>
            <person name="Shi C."/>
            <person name="Shi C.C."/>
            <person name="Li W."/>
            <person name="Zhang Q.J."/>
            <person name="Zhang Y."/>
            <person name="Li K."/>
            <person name="Lu H.F."/>
            <person name="Shi C."/>
            <person name="Zhu S.T."/>
            <person name="Xiao Z.Y."/>
            <person name="Nan H."/>
            <person name="Yue Y."/>
            <person name="Zhu X.G."/>
            <person name="Wu Y."/>
            <person name="Hong X.N."/>
            <person name="Fan G.Y."/>
            <person name="Tong Y."/>
            <person name="Zhang D."/>
            <person name="Mao C.L."/>
            <person name="Liu Y.L."/>
            <person name="Hao S.J."/>
            <person name="Liu W.Q."/>
            <person name="Lv M.Q."/>
            <person name="Zhang H.B."/>
            <person name="Liu Y."/>
            <person name="Hu-Tang G.R."/>
            <person name="Wang J.P."/>
            <person name="Wang J.H."/>
            <person name="Sun Y.H."/>
            <person name="Ni S.B."/>
            <person name="Chen W.B."/>
            <person name="Zhang X.C."/>
            <person name="Jiao Y.N."/>
            <person name="Eichler E.E."/>
            <person name="Li G.H."/>
            <person name="Liu X."/>
            <person name="Gao L.Z."/>
        </authorList>
    </citation>
    <scope>NUCLEOTIDE SEQUENCE [LARGE SCALE GENOMIC DNA]</scope>
    <source>
        <strain evidence="3">cv. GT1</strain>
        <tissue evidence="2">Leaf</tissue>
    </source>
</reference>
<accession>A0A6A6KPC9</accession>
<feature type="transmembrane region" description="Helical" evidence="1">
    <location>
        <begin position="32"/>
        <end position="53"/>
    </location>
</feature>
<comment type="caution">
    <text evidence="2">The sequence shown here is derived from an EMBL/GenBank/DDBJ whole genome shotgun (WGS) entry which is preliminary data.</text>
</comment>
<evidence type="ECO:0000256" key="1">
    <source>
        <dbReference type="SAM" id="Phobius"/>
    </source>
</evidence>
<name>A0A6A6KPC9_HEVBR</name>
<dbReference type="AlphaFoldDB" id="A0A6A6KPC9"/>
<dbReference type="EMBL" id="JAAGAX010000016">
    <property type="protein sequence ID" value="KAF2289926.1"/>
    <property type="molecule type" value="Genomic_DNA"/>
</dbReference>
<evidence type="ECO:0000313" key="3">
    <source>
        <dbReference type="Proteomes" id="UP000467840"/>
    </source>
</evidence>
<dbReference type="PANTHER" id="PTHR47723">
    <property type="entry name" value="OS05G0353850 PROTEIN"/>
    <property type="match status" value="1"/>
</dbReference>
<keyword evidence="1" id="KW-0812">Transmembrane</keyword>
<organism evidence="2 3">
    <name type="scientific">Hevea brasiliensis</name>
    <name type="common">Para rubber tree</name>
    <name type="synonym">Siphonia brasiliensis</name>
    <dbReference type="NCBI Taxonomy" id="3981"/>
    <lineage>
        <taxon>Eukaryota</taxon>
        <taxon>Viridiplantae</taxon>
        <taxon>Streptophyta</taxon>
        <taxon>Embryophyta</taxon>
        <taxon>Tracheophyta</taxon>
        <taxon>Spermatophyta</taxon>
        <taxon>Magnoliopsida</taxon>
        <taxon>eudicotyledons</taxon>
        <taxon>Gunneridae</taxon>
        <taxon>Pentapetalae</taxon>
        <taxon>rosids</taxon>
        <taxon>fabids</taxon>
        <taxon>Malpighiales</taxon>
        <taxon>Euphorbiaceae</taxon>
        <taxon>Crotonoideae</taxon>
        <taxon>Micrandreae</taxon>
        <taxon>Hevea</taxon>
    </lineage>
</organism>
<evidence type="ECO:0000313" key="2">
    <source>
        <dbReference type="EMBL" id="KAF2289926.1"/>
    </source>
</evidence>
<dbReference type="PANTHER" id="PTHR47723:SF19">
    <property type="entry name" value="POLYNUCLEOTIDYL TRANSFERASE, RIBONUCLEASE H-LIKE SUPERFAMILY PROTEIN"/>
    <property type="match status" value="1"/>
</dbReference>
<gene>
    <name evidence="2" type="ORF">GH714_039192</name>
</gene>
<evidence type="ECO:0008006" key="4">
    <source>
        <dbReference type="Google" id="ProtNLM"/>
    </source>
</evidence>
<proteinExistence type="predicted"/>
<dbReference type="Proteomes" id="UP000467840">
    <property type="component" value="Chromosome 8"/>
</dbReference>
<protein>
    <recommendedName>
        <fullName evidence="4">RNase H type-1 domain-containing protein</fullName>
    </recommendedName>
</protein>
<keyword evidence="1" id="KW-1133">Transmembrane helix</keyword>
<sequence>MCSTRGPSASVYSGRLQYVSAIWRRHCMLFDISYVCAMERTLVCMILIVGVLLGLSYLELLFGKYGIVGIISCFEMKLLMWTLHSMRLSLRLLAPKGYLRSWAVAYPGLSDFGVTVFWTPPLQGWLKLNFDGASKGEGRLPYSGGVLRDNCGQWVTRFVDNWGSGSVLMAEL</sequence>
<keyword evidence="3" id="KW-1185">Reference proteome</keyword>
<keyword evidence="1" id="KW-0472">Membrane</keyword>